<organism evidence="3">
    <name type="scientific">marine metagenome</name>
    <dbReference type="NCBI Taxonomy" id="408172"/>
    <lineage>
        <taxon>unclassified sequences</taxon>
        <taxon>metagenomes</taxon>
        <taxon>ecological metagenomes</taxon>
    </lineage>
</organism>
<keyword evidence="1" id="KW-0812">Transmembrane</keyword>
<dbReference type="AlphaFoldDB" id="A0A383CGJ6"/>
<evidence type="ECO:0000256" key="1">
    <source>
        <dbReference type="SAM" id="Phobius"/>
    </source>
</evidence>
<protein>
    <recommendedName>
        <fullName evidence="2">CHASE2 domain-containing protein</fullName>
    </recommendedName>
</protein>
<reference evidence="3" key="1">
    <citation type="submission" date="2018-05" db="EMBL/GenBank/DDBJ databases">
        <authorList>
            <person name="Lanie J.A."/>
            <person name="Ng W.-L."/>
            <person name="Kazmierczak K.M."/>
            <person name="Andrzejewski T.M."/>
            <person name="Davidsen T.M."/>
            <person name="Wayne K.J."/>
            <person name="Tettelin H."/>
            <person name="Glass J.I."/>
            <person name="Rusch D."/>
            <person name="Podicherti R."/>
            <person name="Tsui H.-C.T."/>
            <person name="Winkler M.E."/>
        </authorList>
    </citation>
    <scope>NUCLEOTIDE SEQUENCE</scope>
</reference>
<name>A0A383CGJ6_9ZZZZ</name>
<evidence type="ECO:0000259" key="2">
    <source>
        <dbReference type="Pfam" id="PF05226"/>
    </source>
</evidence>
<dbReference type="EMBL" id="UINC01208770">
    <property type="protein sequence ID" value="SVE31477.1"/>
    <property type="molecule type" value="Genomic_DNA"/>
</dbReference>
<dbReference type="Pfam" id="PF05226">
    <property type="entry name" value="CHASE2"/>
    <property type="match status" value="1"/>
</dbReference>
<keyword evidence="1" id="KW-0472">Membrane</keyword>
<keyword evidence="1" id="KW-1133">Transmembrane helix</keyword>
<proteinExistence type="predicted"/>
<gene>
    <name evidence="3" type="ORF">METZ01_LOCUS484331</name>
</gene>
<evidence type="ECO:0000313" key="3">
    <source>
        <dbReference type="EMBL" id="SVE31477.1"/>
    </source>
</evidence>
<feature type="domain" description="CHASE2" evidence="2">
    <location>
        <begin position="22"/>
        <end position="109"/>
    </location>
</feature>
<accession>A0A383CGJ6</accession>
<sequence length="159" mass="17963">MNNIKGQSNRRLYTGGMLSAIAVFAVLYFFPIFTLYFENKITDIKYSVRSMLNQEPNMNSSIVMVNLDDYSKKQSGKPLWPYPDYADVIKKISAGGPTSIGIDFILANTIDTSGWSQVVSTMAHSLAINPYIVNMADFGDYHKPIDVDLHHDILYQLRL</sequence>
<feature type="non-terminal residue" evidence="3">
    <location>
        <position position="159"/>
    </location>
</feature>
<feature type="transmembrane region" description="Helical" evidence="1">
    <location>
        <begin position="12"/>
        <end position="37"/>
    </location>
</feature>
<dbReference type="InterPro" id="IPR007890">
    <property type="entry name" value="CHASE2"/>
</dbReference>